<keyword evidence="6" id="KW-1185">Reference proteome</keyword>
<gene>
    <name evidence="5" type="ORF">EAS64_36935</name>
</gene>
<protein>
    <submittedName>
        <fullName evidence="5">PucR family transcriptional regulator</fullName>
    </submittedName>
</protein>
<dbReference type="PANTHER" id="PTHR33744">
    <property type="entry name" value="CARBOHYDRATE DIACID REGULATOR"/>
    <property type="match status" value="1"/>
</dbReference>
<evidence type="ECO:0000256" key="1">
    <source>
        <dbReference type="ARBA" id="ARBA00006754"/>
    </source>
</evidence>
<evidence type="ECO:0000259" key="4">
    <source>
        <dbReference type="Pfam" id="PF17853"/>
    </source>
</evidence>
<evidence type="ECO:0000313" key="6">
    <source>
        <dbReference type="Proteomes" id="UP000460272"/>
    </source>
</evidence>
<evidence type="ECO:0000259" key="3">
    <source>
        <dbReference type="Pfam" id="PF14361"/>
    </source>
</evidence>
<reference evidence="5 6" key="1">
    <citation type="submission" date="2018-11" db="EMBL/GenBank/DDBJ databases">
        <title>Trebonia kvetii gen.nov., sp.nov., a novel acidophilic actinobacterium, and proposal of the new actinobacterial family Treboniaceae fam. nov.</title>
        <authorList>
            <person name="Rapoport D."/>
            <person name="Sagova-Mareckova M."/>
            <person name="Sedlacek I."/>
            <person name="Provaznik J."/>
            <person name="Kralova S."/>
            <person name="Pavlinic D."/>
            <person name="Benes V."/>
            <person name="Kopecky J."/>
        </authorList>
    </citation>
    <scope>NUCLEOTIDE SEQUENCE [LARGE SCALE GENOMIC DNA]</scope>
    <source>
        <strain evidence="5 6">15Tr583</strain>
    </source>
</reference>
<dbReference type="Pfam" id="PF14361">
    <property type="entry name" value="RsbRD_N"/>
    <property type="match status" value="1"/>
</dbReference>
<dbReference type="PANTHER" id="PTHR33744:SF1">
    <property type="entry name" value="DNA-BINDING TRANSCRIPTIONAL ACTIVATOR ADER"/>
    <property type="match status" value="1"/>
</dbReference>
<dbReference type="Pfam" id="PF13556">
    <property type="entry name" value="HTH_30"/>
    <property type="match status" value="1"/>
</dbReference>
<accession>A0A6P2BSK0</accession>
<proteinExistence type="inferred from homology"/>
<feature type="domain" description="PucR C-terminal helix-turn-helix" evidence="2">
    <location>
        <begin position="335"/>
        <end position="393"/>
    </location>
</feature>
<name>A0A6P2BSK0_9ACTN</name>
<dbReference type="InterPro" id="IPR041522">
    <property type="entry name" value="CdaR_GGDEF"/>
</dbReference>
<dbReference type="Proteomes" id="UP000460272">
    <property type="component" value="Unassembled WGS sequence"/>
</dbReference>
<organism evidence="5 6">
    <name type="scientific">Trebonia kvetii</name>
    <dbReference type="NCBI Taxonomy" id="2480626"/>
    <lineage>
        <taxon>Bacteria</taxon>
        <taxon>Bacillati</taxon>
        <taxon>Actinomycetota</taxon>
        <taxon>Actinomycetes</taxon>
        <taxon>Streptosporangiales</taxon>
        <taxon>Treboniaceae</taxon>
        <taxon>Trebonia</taxon>
    </lineage>
</organism>
<dbReference type="Gene3D" id="1.10.10.2840">
    <property type="entry name" value="PucR C-terminal helix-turn-helix domain"/>
    <property type="match status" value="1"/>
</dbReference>
<dbReference type="EMBL" id="RPFW01000009">
    <property type="protein sequence ID" value="TVZ00243.1"/>
    <property type="molecule type" value="Genomic_DNA"/>
</dbReference>
<dbReference type="InterPro" id="IPR051448">
    <property type="entry name" value="CdaR-like_regulators"/>
</dbReference>
<dbReference type="Pfam" id="PF17853">
    <property type="entry name" value="GGDEF_2"/>
    <property type="match status" value="1"/>
</dbReference>
<dbReference type="AlphaFoldDB" id="A0A6P2BSK0"/>
<feature type="domain" description="RsbT co-antagonist protein RsbRD N-terminal" evidence="3">
    <location>
        <begin position="28"/>
        <end position="166"/>
    </location>
</feature>
<dbReference type="InterPro" id="IPR025736">
    <property type="entry name" value="PucR_C-HTH_dom"/>
</dbReference>
<sequence length="400" mass="42265">MAGMTTSAPMSHHEAAAAIVAAVRTGLPGLTERVVTRIRAEIPFYATHDVVAPDDLRDSVSANVGYILDSLTGTATANLSAPHATGRTRAAQGVPLAEMLTAYRLGVAELWTELVTAARSLPGVHAEDVIDLAGAVFAVQNTYSDAALDAYRDEAREILRARERERAALVEVILTGTTAKGALWEVANALRLPLDGVFLVIAAETELGHDPIPHAESALAVIDVRSVWRLDAEVSLGVLSLPDRSRNGAVLGVLDRHATGRIGASPVFAELHQAGWGLQLARLALGSPAGGSKVTQFRDSPIDLLVAAAPHAALQAARAVLGALLRLPGEELELLLGTFEAWVRASGSATVAGAELYCHPNTVRYRLRRIESATGRTLANPGEVAELVTAVRAWRELPHP</sequence>
<dbReference type="InterPro" id="IPR025751">
    <property type="entry name" value="RsbRD_N_dom"/>
</dbReference>
<feature type="domain" description="CdaR GGDEF-like" evidence="4">
    <location>
        <begin position="180"/>
        <end position="285"/>
    </location>
</feature>
<dbReference type="InterPro" id="IPR042070">
    <property type="entry name" value="PucR_C-HTH_sf"/>
</dbReference>
<comment type="caution">
    <text evidence="5">The sequence shown here is derived from an EMBL/GenBank/DDBJ whole genome shotgun (WGS) entry which is preliminary data.</text>
</comment>
<dbReference type="OrthoDB" id="3196285at2"/>
<comment type="similarity">
    <text evidence="1">Belongs to the CdaR family.</text>
</comment>
<evidence type="ECO:0000259" key="2">
    <source>
        <dbReference type="Pfam" id="PF13556"/>
    </source>
</evidence>
<evidence type="ECO:0000313" key="5">
    <source>
        <dbReference type="EMBL" id="TVZ00243.1"/>
    </source>
</evidence>